<sequence length="102" mass="10924">MVAHMDQNPTPEQAQALADARARLAETPANVVVANHVVGLYELAAIHLGANPPRLDDARLAIDALAAIVDTLGDRLGDDYATFKDALANIRIVWVKLTSEVN</sequence>
<protein>
    <submittedName>
        <fullName evidence="2">Unannotated protein</fullName>
    </submittedName>
</protein>
<name>A0A6J6YT67_9ZZZZ</name>
<organism evidence="2">
    <name type="scientific">freshwater metagenome</name>
    <dbReference type="NCBI Taxonomy" id="449393"/>
    <lineage>
        <taxon>unclassified sequences</taxon>
        <taxon>metagenomes</taxon>
        <taxon>ecological metagenomes</taxon>
    </lineage>
</organism>
<dbReference type="EMBL" id="CAFAAP010000182">
    <property type="protein sequence ID" value="CAB4811454.1"/>
    <property type="molecule type" value="Genomic_DNA"/>
</dbReference>
<accession>A0A6J6YT67</accession>
<evidence type="ECO:0000313" key="1">
    <source>
        <dbReference type="EMBL" id="CAB4673664.1"/>
    </source>
</evidence>
<dbReference type="EMBL" id="CAEZWU010000141">
    <property type="protein sequence ID" value="CAB4673664.1"/>
    <property type="molecule type" value="Genomic_DNA"/>
</dbReference>
<gene>
    <name evidence="1" type="ORF">UFOPK2292_00942</name>
    <name evidence="2" type="ORF">UFOPK3026_01140</name>
</gene>
<proteinExistence type="predicted"/>
<evidence type="ECO:0000313" key="2">
    <source>
        <dbReference type="EMBL" id="CAB4811454.1"/>
    </source>
</evidence>
<reference evidence="2" key="1">
    <citation type="submission" date="2020-05" db="EMBL/GenBank/DDBJ databases">
        <authorList>
            <person name="Chiriac C."/>
            <person name="Salcher M."/>
            <person name="Ghai R."/>
            <person name="Kavagutti S V."/>
        </authorList>
    </citation>
    <scope>NUCLEOTIDE SEQUENCE</scope>
</reference>
<dbReference type="AlphaFoldDB" id="A0A6J6YT67"/>